<comment type="caution">
    <text evidence="3">The sequence shown here is derived from an EMBL/GenBank/DDBJ whole genome shotgun (WGS) entry which is preliminary data.</text>
</comment>
<dbReference type="GO" id="GO:0005737">
    <property type="term" value="C:cytoplasm"/>
    <property type="evidence" value="ECO:0007669"/>
    <property type="project" value="TreeGrafter"/>
</dbReference>
<gene>
    <name evidence="3" type="ORF">K8U72_07860</name>
</gene>
<proteinExistence type="predicted"/>
<dbReference type="InterPro" id="IPR023210">
    <property type="entry name" value="NADP_OxRdtase_dom"/>
</dbReference>
<dbReference type="EMBL" id="DYWQ01000118">
    <property type="protein sequence ID" value="HJF45674.1"/>
    <property type="molecule type" value="Genomic_DNA"/>
</dbReference>
<evidence type="ECO:0000313" key="3">
    <source>
        <dbReference type="EMBL" id="HJF45674.1"/>
    </source>
</evidence>
<dbReference type="PANTHER" id="PTHR43625:SF77">
    <property type="entry name" value="ALDO-KETO REDUCTASE"/>
    <property type="match status" value="1"/>
</dbReference>
<keyword evidence="1" id="KW-0560">Oxidoreductase</keyword>
<evidence type="ECO:0000256" key="1">
    <source>
        <dbReference type="ARBA" id="ARBA00023002"/>
    </source>
</evidence>
<evidence type="ECO:0000259" key="2">
    <source>
        <dbReference type="Pfam" id="PF00248"/>
    </source>
</evidence>
<dbReference type="InterPro" id="IPR050791">
    <property type="entry name" value="Aldo-Keto_reductase"/>
</dbReference>
<dbReference type="Pfam" id="PF00248">
    <property type="entry name" value="Aldo_ket_red"/>
    <property type="match status" value="1"/>
</dbReference>
<dbReference type="Proteomes" id="UP000697330">
    <property type="component" value="Unassembled WGS sequence"/>
</dbReference>
<dbReference type="AlphaFoldDB" id="A0A921GGV8"/>
<protein>
    <submittedName>
        <fullName evidence="3">Aldo/keto reductase</fullName>
    </submittedName>
</protein>
<dbReference type="OrthoDB" id="3190637at2"/>
<accession>A0A921GGV8</accession>
<evidence type="ECO:0000313" key="4">
    <source>
        <dbReference type="Proteomes" id="UP000697330"/>
    </source>
</evidence>
<dbReference type="Gene3D" id="3.20.20.100">
    <property type="entry name" value="NADP-dependent oxidoreductase domain"/>
    <property type="match status" value="1"/>
</dbReference>
<reference evidence="3" key="1">
    <citation type="journal article" date="2021" name="PeerJ">
        <title>Extensive microbial diversity within the chicken gut microbiome revealed by metagenomics and culture.</title>
        <authorList>
            <person name="Gilroy R."/>
            <person name="Ravi A."/>
            <person name="Getino M."/>
            <person name="Pursley I."/>
            <person name="Horton D.L."/>
            <person name="Alikhan N.F."/>
            <person name="Baker D."/>
            <person name="Gharbi K."/>
            <person name="Hall N."/>
            <person name="Watson M."/>
            <person name="Adriaenssens E.M."/>
            <person name="Foster-Nyarko E."/>
            <person name="Jarju S."/>
            <person name="Secka A."/>
            <person name="Antonio M."/>
            <person name="Oren A."/>
            <person name="Chaudhuri R.R."/>
            <person name="La Ragione R."/>
            <person name="Hildebrand F."/>
            <person name="Pallen M.J."/>
        </authorList>
    </citation>
    <scope>NUCLEOTIDE SEQUENCE</scope>
    <source>
        <strain evidence="3">CHK124-7917</strain>
    </source>
</reference>
<organism evidence="3 4">
    <name type="scientific">Thermophilibacter provencensis</name>
    <dbReference type="NCBI Taxonomy" id="1852386"/>
    <lineage>
        <taxon>Bacteria</taxon>
        <taxon>Bacillati</taxon>
        <taxon>Actinomycetota</taxon>
        <taxon>Coriobacteriia</taxon>
        <taxon>Coriobacteriales</taxon>
        <taxon>Atopobiaceae</taxon>
        <taxon>Thermophilibacter</taxon>
    </lineage>
</organism>
<name>A0A921GGV8_9ACTN</name>
<dbReference type="InterPro" id="IPR036812">
    <property type="entry name" value="NAD(P)_OxRdtase_dom_sf"/>
</dbReference>
<dbReference type="PANTHER" id="PTHR43625">
    <property type="entry name" value="AFLATOXIN B1 ALDEHYDE REDUCTASE"/>
    <property type="match status" value="1"/>
</dbReference>
<sequence length="111" mass="12452">MAAEGFDAATDYRASMPQFTQEVYEKNDALFEFLRRIAAEHGATTGQISLTWMLEKRPWIVPIPETRKVERMHENLAAADIRLSLAEVEAIDAELDRIPTSGVFGGTRIEA</sequence>
<dbReference type="RefSeq" id="WP_075278885.1">
    <property type="nucleotide sequence ID" value="NZ_DYWQ01000118.1"/>
</dbReference>
<reference evidence="3" key="2">
    <citation type="submission" date="2021-09" db="EMBL/GenBank/DDBJ databases">
        <authorList>
            <person name="Gilroy R."/>
        </authorList>
    </citation>
    <scope>NUCLEOTIDE SEQUENCE</scope>
    <source>
        <strain evidence="3">CHK124-7917</strain>
    </source>
</reference>
<feature type="domain" description="NADP-dependent oxidoreductase" evidence="2">
    <location>
        <begin position="18"/>
        <end position="93"/>
    </location>
</feature>
<dbReference type="GO" id="GO:0016491">
    <property type="term" value="F:oxidoreductase activity"/>
    <property type="evidence" value="ECO:0007669"/>
    <property type="project" value="UniProtKB-KW"/>
</dbReference>
<dbReference type="SUPFAM" id="SSF51430">
    <property type="entry name" value="NAD(P)-linked oxidoreductase"/>
    <property type="match status" value="1"/>
</dbReference>